<dbReference type="SUPFAM" id="SSF161098">
    <property type="entry name" value="MetI-like"/>
    <property type="match status" value="2"/>
</dbReference>
<protein>
    <submittedName>
        <fullName evidence="7">Iron ABC transporter permease</fullName>
    </submittedName>
</protein>
<dbReference type="Proteomes" id="UP001418637">
    <property type="component" value="Unassembled WGS sequence"/>
</dbReference>
<keyword evidence="5" id="KW-0813">Transport</keyword>
<dbReference type="PROSITE" id="PS50928">
    <property type="entry name" value="ABC_TM1"/>
    <property type="match status" value="2"/>
</dbReference>
<feature type="transmembrane region" description="Helical" evidence="5">
    <location>
        <begin position="494"/>
        <end position="513"/>
    </location>
</feature>
<evidence type="ECO:0000313" key="8">
    <source>
        <dbReference type="Proteomes" id="UP001418637"/>
    </source>
</evidence>
<feature type="transmembrane region" description="Helical" evidence="5">
    <location>
        <begin position="299"/>
        <end position="325"/>
    </location>
</feature>
<dbReference type="Pfam" id="PF00528">
    <property type="entry name" value="BPD_transp_1"/>
    <property type="match status" value="2"/>
</dbReference>
<evidence type="ECO:0000259" key="6">
    <source>
        <dbReference type="PROSITE" id="PS50928"/>
    </source>
</evidence>
<sequence length="552" mass="60417">MATTAIQEKKGLLADLSRTLREPSLVISLGIVIVLFALFIVYPLLKICFLPTSETWLIFLSEPIFLEALRNTIVSSLLATATAVMLGFGYSYAINYANVPGKAFFRFIVLLPLMSPSVISGLAFIMLFGRNGMITRHLLEVRVDLYGWIGLWVVQTIAFFPLAYMTISGVLRSISPNLELAAQNLGARGWKLFRSVTLPLALPGVLSAFLLVAINSFADFGNPILIGGNHRMLATEAYKQVTGAFDMPMAAVLSIVLLLPTLGVFLVQKYFLDRRSYVTVTGKPVAGLTRITIGPVGRFFLWLLCAIVSCYILLNFAIVICFALTENFGWDYTLTLENFAEVFLRSSSMFNSWFLSLISAAATTVLGVFTAFLVARKSFPGKGLVDFVALLPISMPGTFMGLALILAFNTAPLELTGTAAIIIIGMTLRQLPVGYRNAISAFKQIDKSIEEASTNLGANSTTTFRKVVIPMLQNAVSTSLIYSFLKNMNTLSTVIFLTSPQWMLAAISILSLADHGYYGKASATALGMMLTIMVTFGVAKLFLRDRIRIFNL</sequence>
<feature type="domain" description="ABC transmembrane type-1" evidence="6">
    <location>
        <begin position="349"/>
        <end position="539"/>
    </location>
</feature>
<dbReference type="InterPro" id="IPR035906">
    <property type="entry name" value="MetI-like_sf"/>
</dbReference>
<evidence type="ECO:0000256" key="4">
    <source>
        <dbReference type="ARBA" id="ARBA00023136"/>
    </source>
</evidence>
<feature type="transmembrane region" description="Helical" evidence="5">
    <location>
        <begin position="247"/>
        <end position="267"/>
    </location>
</feature>
<keyword evidence="8" id="KW-1185">Reference proteome</keyword>
<proteinExistence type="inferred from homology"/>
<gene>
    <name evidence="7" type="ORF">WJT86_00610</name>
</gene>
<reference evidence="7 8" key="1">
    <citation type="submission" date="2024-04" db="EMBL/GenBank/DDBJ databases">
        <title>A novel species isolated from cricket.</title>
        <authorList>
            <person name="Wang H.-C."/>
        </authorList>
    </citation>
    <scope>NUCLEOTIDE SEQUENCE [LARGE SCALE GENOMIC DNA]</scope>
    <source>
        <strain evidence="7 8">WL0021</strain>
    </source>
</reference>
<feature type="transmembrane region" description="Helical" evidence="5">
    <location>
        <begin position="104"/>
        <end position="129"/>
    </location>
</feature>
<accession>A0ABV0BID0</accession>
<feature type="transmembrane region" description="Helical" evidence="5">
    <location>
        <begin position="525"/>
        <end position="543"/>
    </location>
</feature>
<evidence type="ECO:0000256" key="3">
    <source>
        <dbReference type="ARBA" id="ARBA00022989"/>
    </source>
</evidence>
<feature type="transmembrane region" description="Helical" evidence="5">
    <location>
        <begin position="415"/>
        <end position="435"/>
    </location>
</feature>
<keyword evidence="3 5" id="KW-1133">Transmembrane helix</keyword>
<feature type="transmembrane region" description="Helical" evidence="5">
    <location>
        <begin position="192"/>
        <end position="214"/>
    </location>
</feature>
<comment type="subcellular location">
    <subcellularLocation>
        <location evidence="1 5">Cell membrane</location>
        <topology evidence="1 5">Multi-pass membrane protein</topology>
    </subcellularLocation>
</comment>
<dbReference type="PANTHER" id="PTHR43496">
    <property type="entry name" value="PROTEIN LPLB"/>
    <property type="match status" value="1"/>
</dbReference>
<feature type="transmembrane region" description="Helical" evidence="5">
    <location>
        <begin position="25"/>
        <end position="45"/>
    </location>
</feature>
<organism evidence="7 8">
    <name type="scientific">Hohaiivirga grylli</name>
    <dbReference type="NCBI Taxonomy" id="3133970"/>
    <lineage>
        <taxon>Bacteria</taxon>
        <taxon>Pseudomonadati</taxon>
        <taxon>Pseudomonadota</taxon>
        <taxon>Alphaproteobacteria</taxon>
        <taxon>Hyphomicrobiales</taxon>
        <taxon>Methylobacteriaceae</taxon>
        <taxon>Hohaiivirga</taxon>
    </lineage>
</organism>
<keyword evidence="4 5" id="KW-0472">Membrane</keyword>
<name>A0ABV0BID0_9HYPH</name>
<feature type="transmembrane region" description="Helical" evidence="5">
    <location>
        <begin position="73"/>
        <end position="92"/>
    </location>
</feature>
<feature type="domain" description="ABC transmembrane type-1" evidence="6">
    <location>
        <begin position="69"/>
        <end position="268"/>
    </location>
</feature>
<dbReference type="PANTHER" id="PTHR43496:SF1">
    <property type="entry name" value="POLYGALACTURONAN_RHAMNOGALACTURONAN TRANSPORT SYSTEM PERMEASE PROTEIN YTEP"/>
    <property type="match status" value="1"/>
</dbReference>
<comment type="similarity">
    <text evidence="5">Belongs to the binding-protein-dependent transport system permease family.</text>
</comment>
<evidence type="ECO:0000256" key="2">
    <source>
        <dbReference type="ARBA" id="ARBA00022692"/>
    </source>
</evidence>
<feature type="transmembrane region" description="Helical" evidence="5">
    <location>
        <begin position="387"/>
        <end position="409"/>
    </location>
</feature>
<feature type="transmembrane region" description="Helical" evidence="5">
    <location>
        <begin position="149"/>
        <end position="171"/>
    </location>
</feature>
<keyword evidence="2 5" id="KW-0812">Transmembrane</keyword>
<evidence type="ECO:0000256" key="1">
    <source>
        <dbReference type="ARBA" id="ARBA00004651"/>
    </source>
</evidence>
<evidence type="ECO:0000313" key="7">
    <source>
        <dbReference type="EMBL" id="MEN3929557.1"/>
    </source>
</evidence>
<dbReference type="EMBL" id="JBBYXI010000001">
    <property type="protein sequence ID" value="MEN3929557.1"/>
    <property type="molecule type" value="Genomic_DNA"/>
</dbReference>
<feature type="transmembrane region" description="Helical" evidence="5">
    <location>
        <begin position="353"/>
        <end position="375"/>
    </location>
</feature>
<dbReference type="CDD" id="cd06261">
    <property type="entry name" value="TM_PBP2"/>
    <property type="match status" value="2"/>
</dbReference>
<evidence type="ECO:0000256" key="5">
    <source>
        <dbReference type="RuleBase" id="RU363032"/>
    </source>
</evidence>
<dbReference type="InterPro" id="IPR000515">
    <property type="entry name" value="MetI-like"/>
</dbReference>
<comment type="caution">
    <text evidence="7">The sequence shown here is derived from an EMBL/GenBank/DDBJ whole genome shotgun (WGS) entry which is preliminary data.</text>
</comment>
<dbReference type="Gene3D" id="1.10.3720.10">
    <property type="entry name" value="MetI-like"/>
    <property type="match status" value="2"/>
</dbReference>
<dbReference type="RefSeq" id="WP_346335555.1">
    <property type="nucleotide sequence ID" value="NZ_JBBYXI010000001.1"/>
</dbReference>